<sequence>MTGNLGVMLLIIVPATCNEVGSLFGNPALCNSRALAYASFCMGVSLSGYYVLKGIFDSKKSRKIPS</sequence>
<dbReference type="EMBL" id="KZ503202">
    <property type="protein sequence ID" value="PKU67337.1"/>
    <property type="molecule type" value="Genomic_DNA"/>
</dbReference>
<keyword evidence="1" id="KW-0472">Membrane</keyword>
<feature type="chain" id="PRO_5014155722" evidence="2">
    <location>
        <begin position="18"/>
        <end position="66"/>
    </location>
</feature>
<feature type="signal peptide" evidence="2">
    <location>
        <begin position="1"/>
        <end position="17"/>
    </location>
</feature>
<protein>
    <submittedName>
        <fullName evidence="3">Uncharacterized protein</fullName>
    </submittedName>
</protein>
<evidence type="ECO:0000313" key="4">
    <source>
        <dbReference type="Proteomes" id="UP000233837"/>
    </source>
</evidence>
<organism evidence="3 4">
    <name type="scientific">Dendrobium catenatum</name>
    <dbReference type="NCBI Taxonomy" id="906689"/>
    <lineage>
        <taxon>Eukaryota</taxon>
        <taxon>Viridiplantae</taxon>
        <taxon>Streptophyta</taxon>
        <taxon>Embryophyta</taxon>
        <taxon>Tracheophyta</taxon>
        <taxon>Spermatophyta</taxon>
        <taxon>Magnoliopsida</taxon>
        <taxon>Liliopsida</taxon>
        <taxon>Asparagales</taxon>
        <taxon>Orchidaceae</taxon>
        <taxon>Epidendroideae</taxon>
        <taxon>Malaxideae</taxon>
        <taxon>Dendrobiinae</taxon>
        <taxon>Dendrobium</taxon>
    </lineage>
</organism>
<evidence type="ECO:0000256" key="1">
    <source>
        <dbReference type="SAM" id="Phobius"/>
    </source>
</evidence>
<feature type="transmembrane region" description="Helical" evidence="1">
    <location>
        <begin position="33"/>
        <end position="52"/>
    </location>
</feature>
<dbReference type="Proteomes" id="UP000233837">
    <property type="component" value="Unassembled WGS sequence"/>
</dbReference>
<dbReference type="STRING" id="906689.A0A2I0VVA4"/>
<evidence type="ECO:0000313" key="3">
    <source>
        <dbReference type="EMBL" id="PKU67337.1"/>
    </source>
</evidence>
<accession>A0A2I0VVA4</accession>
<evidence type="ECO:0000256" key="2">
    <source>
        <dbReference type="SAM" id="SignalP"/>
    </source>
</evidence>
<reference evidence="3 4" key="2">
    <citation type="journal article" date="2017" name="Nature">
        <title>The Apostasia genome and the evolution of orchids.</title>
        <authorList>
            <person name="Zhang G.Q."/>
            <person name="Liu K.W."/>
            <person name="Li Z."/>
            <person name="Lohaus R."/>
            <person name="Hsiao Y.Y."/>
            <person name="Niu S.C."/>
            <person name="Wang J.Y."/>
            <person name="Lin Y.C."/>
            <person name="Xu Q."/>
            <person name="Chen L.J."/>
            <person name="Yoshida K."/>
            <person name="Fujiwara S."/>
            <person name="Wang Z.W."/>
            <person name="Zhang Y.Q."/>
            <person name="Mitsuda N."/>
            <person name="Wang M."/>
            <person name="Liu G.H."/>
            <person name="Pecoraro L."/>
            <person name="Huang H.X."/>
            <person name="Xiao X.J."/>
            <person name="Lin M."/>
            <person name="Wu X.Y."/>
            <person name="Wu W.L."/>
            <person name="Chen Y.Y."/>
            <person name="Chang S.B."/>
            <person name="Sakamoto S."/>
            <person name="Ohme-Takagi M."/>
            <person name="Yagi M."/>
            <person name="Zeng S.J."/>
            <person name="Shen C.Y."/>
            <person name="Yeh C.M."/>
            <person name="Luo Y.B."/>
            <person name="Tsai W.C."/>
            <person name="Van de Peer Y."/>
            <person name="Liu Z.J."/>
        </authorList>
    </citation>
    <scope>NUCLEOTIDE SEQUENCE [LARGE SCALE GENOMIC DNA]</scope>
    <source>
        <tissue evidence="3">The whole plant</tissue>
    </source>
</reference>
<name>A0A2I0VVA4_9ASPA</name>
<keyword evidence="1" id="KW-1133">Transmembrane helix</keyword>
<keyword evidence="4" id="KW-1185">Reference proteome</keyword>
<gene>
    <name evidence="3" type="ORF">MA16_Dca016395</name>
</gene>
<dbReference type="AlphaFoldDB" id="A0A2I0VVA4"/>
<keyword evidence="2" id="KW-0732">Signal</keyword>
<reference evidence="3 4" key="1">
    <citation type="journal article" date="2016" name="Sci. Rep.">
        <title>The Dendrobium catenatum Lindl. genome sequence provides insights into polysaccharide synthase, floral development and adaptive evolution.</title>
        <authorList>
            <person name="Zhang G.Q."/>
            <person name="Xu Q."/>
            <person name="Bian C."/>
            <person name="Tsai W.C."/>
            <person name="Yeh C.M."/>
            <person name="Liu K.W."/>
            <person name="Yoshida K."/>
            <person name="Zhang L.S."/>
            <person name="Chang S.B."/>
            <person name="Chen F."/>
            <person name="Shi Y."/>
            <person name="Su Y.Y."/>
            <person name="Zhang Y.Q."/>
            <person name="Chen L.J."/>
            <person name="Yin Y."/>
            <person name="Lin M."/>
            <person name="Huang H."/>
            <person name="Deng H."/>
            <person name="Wang Z.W."/>
            <person name="Zhu S.L."/>
            <person name="Zhao X."/>
            <person name="Deng C."/>
            <person name="Niu S.C."/>
            <person name="Huang J."/>
            <person name="Wang M."/>
            <person name="Liu G.H."/>
            <person name="Yang H.J."/>
            <person name="Xiao X.J."/>
            <person name="Hsiao Y.Y."/>
            <person name="Wu W.L."/>
            <person name="Chen Y.Y."/>
            <person name="Mitsuda N."/>
            <person name="Ohme-Takagi M."/>
            <person name="Luo Y.B."/>
            <person name="Van de Peer Y."/>
            <person name="Liu Z.J."/>
        </authorList>
    </citation>
    <scope>NUCLEOTIDE SEQUENCE [LARGE SCALE GENOMIC DNA]</scope>
    <source>
        <tissue evidence="3">The whole plant</tissue>
    </source>
</reference>
<proteinExistence type="predicted"/>
<keyword evidence="1" id="KW-0812">Transmembrane</keyword>